<name>A0A232EKL3_9HYME</name>
<protein>
    <submittedName>
        <fullName evidence="2">Uncharacterized protein</fullName>
    </submittedName>
</protein>
<dbReference type="AlphaFoldDB" id="A0A232EKL3"/>
<reference evidence="2 3" key="1">
    <citation type="journal article" date="2017" name="Curr. Biol.">
        <title>The Evolution of Venom by Co-option of Single-Copy Genes.</title>
        <authorList>
            <person name="Martinson E.O."/>
            <person name="Mrinalini"/>
            <person name="Kelkar Y.D."/>
            <person name="Chang C.H."/>
            <person name="Werren J.H."/>
        </authorList>
    </citation>
    <scope>NUCLEOTIDE SEQUENCE [LARGE SCALE GENOMIC DNA]</scope>
    <source>
        <strain evidence="2 3">Alberta</strain>
        <tissue evidence="2">Whole body</tissue>
    </source>
</reference>
<dbReference type="Proteomes" id="UP000215335">
    <property type="component" value="Unassembled WGS sequence"/>
</dbReference>
<dbReference type="EMBL" id="NNAY01003792">
    <property type="protein sequence ID" value="OXU18861.1"/>
    <property type="molecule type" value="Genomic_DNA"/>
</dbReference>
<accession>A0A232EKL3</accession>
<sequence length="113" mass="13045">MDWKTDEPSTPTSPISDLTTTFDDNLNIRTPSPKKHRRKVVVKRRLAELCKKMETIELSTPPKQQECVKKEEDKEIEDLEAFCQASTVKKGSKRALEHPETLAPKKTRRKLDL</sequence>
<evidence type="ECO:0000313" key="2">
    <source>
        <dbReference type="EMBL" id="OXU18861.1"/>
    </source>
</evidence>
<gene>
    <name evidence="2" type="ORF">TSAR_016857</name>
</gene>
<evidence type="ECO:0000313" key="3">
    <source>
        <dbReference type="Proteomes" id="UP000215335"/>
    </source>
</evidence>
<evidence type="ECO:0000256" key="1">
    <source>
        <dbReference type="SAM" id="MobiDB-lite"/>
    </source>
</evidence>
<feature type="compositionally biased region" description="Polar residues" evidence="1">
    <location>
        <begin position="8"/>
        <end position="30"/>
    </location>
</feature>
<proteinExistence type="predicted"/>
<organism evidence="2 3">
    <name type="scientific">Trichomalopsis sarcophagae</name>
    <dbReference type="NCBI Taxonomy" id="543379"/>
    <lineage>
        <taxon>Eukaryota</taxon>
        <taxon>Metazoa</taxon>
        <taxon>Ecdysozoa</taxon>
        <taxon>Arthropoda</taxon>
        <taxon>Hexapoda</taxon>
        <taxon>Insecta</taxon>
        <taxon>Pterygota</taxon>
        <taxon>Neoptera</taxon>
        <taxon>Endopterygota</taxon>
        <taxon>Hymenoptera</taxon>
        <taxon>Apocrita</taxon>
        <taxon>Proctotrupomorpha</taxon>
        <taxon>Chalcidoidea</taxon>
        <taxon>Pteromalidae</taxon>
        <taxon>Pteromalinae</taxon>
        <taxon>Trichomalopsis</taxon>
    </lineage>
</organism>
<feature type="region of interest" description="Disordered" evidence="1">
    <location>
        <begin position="1"/>
        <end position="40"/>
    </location>
</feature>
<comment type="caution">
    <text evidence="2">The sequence shown here is derived from an EMBL/GenBank/DDBJ whole genome shotgun (WGS) entry which is preliminary data.</text>
</comment>
<keyword evidence="3" id="KW-1185">Reference proteome</keyword>
<feature type="region of interest" description="Disordered" evidence="1">
    <location>
        <begin position="88"/>
        <end position="113"/>
    </location>
</feature>